<dbReference type="Proteomes" id="UP001058016">
    <property type="component" value="Chromosome"/>
</dbReference>
<dbReference type="CDD" id="cd01948">
    <property type="entry name" value="EAL"/>
    <property type="match status" value="1"/>
</dbReference>
<evidence type="ECO:0000313" key="5">
    <source>
        <dbReference type="Proteomes" id="UP001058072"/>
    </source>
</evidence>
<feature type="domain" description="EAL" evidence="1">
    <location>
        <begin position="232"/>
        <end position="486"/>
    </location>
</feature>
<dbReference type="Pfam" id="PF00497">
    <property type="entry name" value="SBP_bac_3"/>
    <property type="match status" value="1"/>
</dbReference>
<gene>
    <name evidence="2" type="ORF">J0J69_06195</name>
    <name evidence="3" type="ORF">J0J70_12070</name>
</gene>
<proteinExistence type="predicted"/>
<name>A0A9Q9FIK6_9FIRM</name>
<dbReference type="AlphaFoldDB" id="A0A9Q9FIK6"/>
<dbReference type="GO" id="GO:0071111">
    <property type="term" value="F:cyclic-guanylate-specific phosphodiesterase activity"/>
    <property type="evidence" value="ECO:0007669"/>
    <property type="project" value="InterPro"/>
</dbReference>
<keyword evidence="4" id="KW-1185">Reference proteome</keyword>
<dbReference type="EMBL" id="CP071250">
    <property type="protein sequence ID" value="UUF08294.1"/>
    <property type="molecule type" value="Genomic_DNA"/>
</dbReference>
<dbReference type="SUPFAM" id="SSF141868">
    <property type="entry name" value="EAL domain-like"/>
    <property type="match status" value="1"/>
</dbReference>
<dbReference type="InterPro" id="IPR035919">
    <property type="entry name" value="EAL_sf"/>
</dbReference>
<protein>
    <submittedName>
        <fullName evidence="3">EAL domain-containing protein</fullName>
    </submittedName>
</protein>
<dbReference type="InterPro" id="IPR001638">
    <property type="entry name" value="Solute-binding_3/MltF_N"/>
</dbReference>
<dbReference type="PANTHER" id="PTHR33121">
    <property type="entry name" value="CYCLIC DI-GMP PHOSPHODIESTERASE PDEF"/>
    <property type="match status" value="1"/>
</dbReference>
<dbReference type="SUPFAM" id="SSF53850">
    <property type="entry name" value="Periplasmic binding protein-like II"/>
    <property type="match status" value="1"/>
</dbReference>
<dbReference type="Gene3D" id="3.40.190.10">
    <property type="entry name" value="Periplasmic binding protein-like II"/>
    <property type="match status" value="2"/>
</dbReference>
<dbReference type="Gene3D" id="3.20.20.450">
    <property type="entry name" value="EAL domain"/>
    <property type="match status" value="1"/>
</dbReference>
<dbReference type="PROSITE" id="PS50883">
    <property type="entry name" value="EAL"/>
    <property type="match status" value="1"/>
</dbReference>
<dbReference type="PANTHER" id="PTHR33121:SF71">
    <property type="entry name" value="OXYGEN SENSOR PROTEIN DOSP"/>
    <property type="match status" value="1"/>
</dbReference>
<dbReference type="Proteomes" id="UP001058072">
    <property type="component" value="Chromosome"/>
</dbReference>
<organism evidence="3 5">
    <name type="scientific">Turicibacter bilis</name>
    <dbReference type="NCBI Taxonomy" id="2735723"/>
    <lineage>
        <taxon>Bacteria</taxon>
        <taxon>Bacillati</taxon>
        <taxon>Bacillota</taxon>
        <taxon>Erysipelotrichia</taxon>
        <taxon>Erysipelotrichales</taxon>
        <taxon>Turicibacteraceae</taxon>
        <taxon>Turicibacter</taxon>
    </lineage>
</organism>
<accession>A0A9Q9FIK6</accession>
<dbReference type="EMBL" id="CP071249">
    <property type="protein sequence ID" value="UUF07080.1"/>
    <property type="molecule type" value="Genomic_DNA"/>
</dbReference>
<evidence type="ECO:0000259" key="1">
    <source>
        <dbReference type="PROSITE" id="PS50883"/>
    </source>
</evidence>
<dbReference type="SMART" id="SM00052">
    <property type="entry name" value="EAL"/>
    <property type="match status" value="1"/>
</dbReference>
<sequence>MVNEEGEMEGYYYDLMKLFEDELSFDYEFIVLPLSEGMNQLVSGDLDLMLGISMNNQFKDQFIFNHNWTNKEIFGLFSLEEVSLNQLKERKDLKLGLVRGDSNANKVLEILKANQIEVTVYYEKDYHTLVKKLEEKEIDLYVDNLIKASDYYLVYEFNGQDVYIAGNENSELIIEEIDRVIEEFMKQGEYPITLLLEEYFGNSIEGDDYWNEIIVGFALFTPLLVISPSLKRKFMRNQIKKDLMARRYFLEYQPIYHPKTNQIIGFESLLRLRGKNQQMISPMKMMSNIEKYGMSSYVSFWIIDQVIKDYHMLKTCRCVREQPFYISVNCLFDDIENQQFVKGVIKKLNQSNLGMNKICLELVERLKLDDLETIMNHIQLLKHAGFIISMDEFGKEYANLDLLHQLDVDIIKIDKLFIEGIGIDSLKEEVVLLIYKLALIKNQSVILDGVEHSVQHQIISQIKNEKLYVQGNYYNKPLSIEQIFDL</sequence>
<reference evidence="3 4" key="1">
    <citation type="submission" date="2021-03" db="EMBL/GenBank/DDBJ databases">
        <title>Comparative Genomics and Metabolomics in the genus Turicibacter.</title>
        <authorList>
            <person name="Maki J."/>
            <person name="Looft T."/>
        </authorList>
    </citation>
    <scope>NUCLEOTIDE SEQUENCE</scope>
    <source>
        <strain evidence="3">ISU324</strain>
        <strain evidence="2 4">MMM721</strain>
    </source>
</reference>
<dbReference type="InterPro" id="IPR001633">
    <property type="entry name" value="EAL_dom"/>
</dbReference>
<dbReference type="RefSeq" id="WP_212724985.1">
    <property type="nucleotide sequence ID" value="NZ_CP071250.1"/>
</dbReference>
<dbReference type="InterPro" id="IPR050706">
    <property type="entry name" value="Cyclic-di-GMP_PDE-like"/>
</dbReference>
<dbReference type="Pfam" id="PF00563">
    <property type="entry name" value="EAL"/>
    <property type="match status" value="1"/>
</dbReference>
<evidence type="ECO:0000313" key="4">
    <source>
        <dbReference type="Proteomes" id="UP001058016"/>
    </source>
</evidence>
<evidence type="ECO:0000313" key="3">
    <source>
        <dbReference type="EMBL" id="UUF08294.1"/>
    </source>
</evidence>
<evidence type="ECO:0000313" key="2">
    <source>
        <dbReference type="EMBL" id="UUF07080.1"/>
    </source>
</evidence>